<name>A0ABN0BN91_BACFG</name>
<organism evidence="1 2">
    <name type="scientific">Bacteroides fragilis 3_1_12</name>
    <dbReference type="NCBI Taxonomy" id="457424"/>
    <lineage>
        <taxon>Bacteria</taxon>
        <taxon>Pseudomonadati</taxon>
        <taxon>Bacteroidota</taxon>
        <taxon>Bacteroidia</taxon>
        <taxon>Bacteroidales</taxon>
        <taxon>Bacteroidaceae</taxon>
        <taxon>Bacteroides</taxon>
    </lineage>
</organism>
<gene>
    <name evidence="1" type="ORF">BFAG_03032</name>
</gene>
<proteinExistence type="predicted"/>
<dbReference type="Proteomes" id="UP000005101">
    <property type="component" value="Unassembled WGS sequence"/>
</dbReference>
<accession>A0ABN0BN91</accession>
<reference evidence="1 2" key="1">
    <citation type="submission" date="2008-12" db="EMBL/GenBank/DDBJ databases">
        <title>Annotation of Bacteroides fragilis strain 3_1_12.</title>
        <authorList>
            <consortium name="The Broad Institute Genome Sequencing Platform"/>
            <person name="Ward D."/>
            <person name="Young S.K."/>
            <person name="Kodira C.D."/>
            <person name="Zeng Q."/>
            <person name="Koehrsen M."/>
            <person name="Alvarado L."/>
            <person name="Berlin A."/>
            <person name="Borenstein D."/>
            <person name="Chen Z."/>
            <person name="Engels R."/>
            <person name="Freedman E."/>
            <person name="Gellesch M."/>
            <person name="Goldberg J."/>
            <person name="Griggs A."/>
            <person name="Gujja S."/>
            <person name="Heiman D."/>
            <person name="Hepburn T."/>
            <person name="Howarth C."/>
            <person name="Jen D."/>
            <person name="Larson L."/>
            <person name="Lewis B."/>
            <person name="Mehta T."/>
            <person name="Park D."/>
            <person name="Pearson M."/>
            <person name="Roberts A."/>
            <person name="Saif S."/>
            <person name="Shea T."/>
            <person name="Shenoy N."/>
            <person name="Sisk P."/>
            <person name="Stolte C."/>
            <person name="Sykes S."/>
            <person name="Walk T."/>
            <person name="White J."/>
            <person name="Yandava C."/>
            <person name="Allen-Vercoe E."/>
            <person name="Strauss J."/>
            <person name="Ambrose C."/>
            <person name="Lander E."/>
            <person name="Nusbaum C."/>
            <person name="Galagan J."/>
            <person name="Birren B."/>
        </authorList>
    </citation>
    <scope>NUCLEOTIDE SEQUENCE [LARGE SCALE GENOMIC DNA]</scope>
    <source>
        <strain evidence="1 2">3_1_12</strain>
    </source>
</reference>
<dbReference type="EMBL" id="EQ973215">
    <property type="protein sequence ID" value="EFR54334.1"/>
    <property type="molecule type" value="Genomic_DNA"/>
</dbReference>
<protein>
    <submittedName>
        <fullName evidence="1">Uncharacterized protein</fullName>
    </submittedName>
</protein>
<evidence type="ECO:0000313" key="1">
    <source>
        <dbReference type="EMBL" id="EFR54334.1"/>
    </source>
</evidence>
<sequence length="76" mass="8779">MQITSVLNAKGLLFAHKNKNGQERELTMLIIRITNCIYKNTFLYQRDHSILTKSSNLYSKAYKGLFHSSTQVENLT</sequence>
<evidence type="ECO:0000313" key="2">
    <source>
        <dbReference type="Proteomes" id="UP000005101"/>
    </source>
</evidence>
<keyword evidence="2" id="KW-1185">Reference proteome</keyword>